<evidence type="ECO:0000313" key="5">
    <source>
        <dbReference type="Proteomes" id="UP000544110"/>
    </source>
</evidence>
<feature type="signal peptide" evidence="2">
    <location>
        <begin position="1"/>
        <end position="23"/>
    </location>
</feature>
<feature type="compositionally biased region" description="Low complexity" evidence="1">
    <location>
        <begin position="34"/>
        <end position="69"/>
    </location>
</feature>
<dbReference type="InterPro" id="IPR009045">
    <property type="entry name" value="Zn_M74/Hedgehog-like"/>
</dbReference>
<keyword evidence="5" id="KW-1185">Reference proteome</keyword>
<organism evidence="4 5">
    <name type="scientific">Nocardioides perillae</name>
    <dbReference type="NCBI Taxonomy" id="1119534"/>
    <lineage>
        <taxon>Bacteria</taxon>
        <taxon>Bacillati</taxon>
        <taxon>Actinomycetota</taxon>
        <taxon>Actinomycetes</taxon>
        <taxon>Propionibacteriales</taxon>
        <taxon>Nocardioidaceae</taxon>
        <taxon>Nocardioides</taxon>
    </lineage>
</organism>
<feature type="domain" description="Peptidase M15C" evidence="3">
    <location>
        <begin position="360"/>
        <end position="417"/>
    </location>
</feature>
<sequence>MHRSPAARLRLAALAAAPCLALAACGGGGSAVDGSPTAAASPGGSSAPTGSASAGAAPGSTPGEPSGSPVAVADPEHAVPDPGPLRDPLLPADLLVYAQEPLSDEVVDRVEALPGVEAVERLSIGQVAVEDQVLDVAVVDPASYRRFTPVNSAQLTDIWTRVAGGELAILPGLGKRLQDEAGYLRLGNAEDAPQLHIGAYAPQVPQVDAVVNETWRDELGMPEGNALLVSTGMTAPQAVQGKVDRAVGGEASVQALDVVARFGLDPDVQQTAYLTGGSVAEAVGTFSYRVLGGGRIQPDAGWVAANIRTEVVPILGRVTCHRVMLPQFRAALAEIVSRGLADEIVPGQYAGCYYPRFIAGSTQLSLHSWGIAFDVNVPGNLRGTVGDIDRDVVAIFQKWGFAWGGDWSYTDPMHFELARLVEPR</sequence>
<evidence type="ECO:0000256" key="2">
    <source>
        <dbReference type="SAM" id="SignalP"/>
    </source>
</evidence>
<dbReference type="Gene3D" id="3.30.1380.10">
    <property type="match status" value="1"/>
</dbReference>
<feature type="chain" id="PRO_5031569445" description="Peptidase M15C domain-containing protein" evidence="2">
    <location>
        <begin position="24"/>
        <end position="424"/>
    </location>
</feature>
<reference evidence="4 5" key="1">
    <citation type="submission" date="2020-07" db="EMBL/GenBank/DDBJ databases">
        <title>Sequencing the genomes of 1000 actinobacteria strains.</title>
        <authorList>
            <person name="Klenk H.-P."/>
        </authorList>
    </citation>
    <scope>NUCLEOTIDE SEQUENCE [LARGE SCALE GENOMIC DNA]</scope>
    <source>
        <strain evidence="4 5">DSM 24552</strain>
    </source>
</reference>
<dbReference type="AlphaFoldDB" id="A0A7Y9RS44"/>
<comment type="caution">
    <text evidence="4">The sequence shown here is derived from an EMBL/GenBank/DDBJ whole genome shotgun (WGS) entry which is preliminary data.</text>
</comment>
<dbReference type="SUPFAM" id="SSF55166">
    <property type="entry name" value="Hedgehog/DD-peptidase"/>
    <property type="match status" value="1"/>
</dbReference>
<evidence type="ECO:0000313" key="4">
    <source>
        <dbReference type="EMBL" id="NYG54256.1"/>
    </source>
</evidence>
<feature type="region of interest" description="Disordered" evidence="1">
    <location>
        <begin position="31"/>
        <end position="85"/>
    </location>
</feature>
<accession>A0A7Y9RS44</accession>
<protein>
    <recommendedName>
        <fullName evidence="3">Peptidase M15C domain-containing protein</fullName>
    </recommendedName>
</protein>
<dbReference type="Proteomes" id="UP000544110">
    <property type="component" value="Unassembled WGS sequence"/>
</dbReference>
<dbReference type="EMBL" id="JACCAC010000001">
    <property type="protein sequence ID" value="NYG54256.1"/>
    <property type="molecule type" value="Genomic_DNA"/>
</dbReference>
<evidence type="ECO:0000256" key="1">
    <source>
        <dbReference type="SAM" id="MobiDB-lite"/>
    </source>
</evidence>
<evidence type="ECO:0000259" key="3">
    <source>
        <dbReference type="Pfam" id="PF13539"/>
    </source>
</evidence>
<dbReference type="PROSITE" id="PS51257">
    <property type="entry name" value="PROKAR_LIPOPROTEIN"/>
    <property type="match status" value="1"/>
</dbReference>
<keyword evidence="2" id="KW-0732">Signal</keyword>
<dbReference type="RefSeq" id="WP_179516913.1">
    <property type="nucleotide sequence ID" value="NZ_JACCAC010000001.1"/>
</dbReference>
<proteinExistence type="predicted"/>
<dbReference type="InterPro" id="IPR039561">
    <property type="entry name" value="Peptidase_M15C"/>
</dbReference>
<gene>
    <name evidence="4" type="ORF">BJ989_000560</name>
</gene>
<dbReference type="Pfam" id="PF13539">
    <property type="entry name" value="Peptidase_M15_4"/>
    <property type="match status" value="1"/>
</dbReference>
<name>A0A7Y9RS44_9ACTN</name>
<dbReference type="GO" id="GO:0008233">
    <property type="term" value="F:peptidase activity"/>
    <property type="evidence" value="ECO:0007669"/>
    <property type="project" value="InterPro"/>
</dbReference>